<keyword evidence="2" id="KW-1185">Reference proteome</keyword>
<gene>
    <name evidence="1" type="ORF">KUCAC02_030932</name>
</gene>
<protein>
    <submittedName>
        <fullName evidence="1">Uncharacterized protein</fullName>
    </submittedName>
</protein>
<reference evidence="1" key="1">
    <citation type="submission" date="2022-05" db="EMBL/GenBank/DDBJ databases">
        <title>Chromosome-level genome of Chaenocephalus aceratus.</title>
        <authorList>
            <person name="Park H."/>
        </authorList>
    </citation>
    <scope>NUCLEOTIDE SEQUENCE</scope>
    <source>
        <strain evidence="1">KU_202001</strain>
    </source>
</reference>
<name>A0ACB9XK73_CHAAC</name>
<dbReference type="Proteomes" id="UP001057452">
    <property type="component" value="Chromosome 5"/>
</dbReference>
<accession>A0ACB9XK73</accession>
<proteinExistence type="predicted"/>
<sequence length="724" mass="78637">MHSEGIRYLSAALFLSPEHPPAGLPPPRLVALKVRRWGEGADGENMVSAQCLLQVTIITDEMLSNSITLRLANTSQEHFLSLLLAQFLDGVARVLSAAPEDVVIFNIQDDTDVSARILNVSLSVAVPVLGEGHQRPGGQGDGGDRAGRGGGGGGEFFGSEELQERLYLNRSLLAKISSQEVLPFDDNICLREPCENYMKCVSVLKFNSLAPFVSSDTILFRPIHPIAGLRCRCPTGFTGDYCETEIDLCYSKPCGAHGVCRSREGGYTCECFEDYTGDRCKLSSRSGRCAPGVCKNGGSCVNLLVGGFKCECPSSGYEKPYCEMTTRNFPPHSFLTFKGLCQRFHFTLSLTFATKEPNGLLLYNGRFNEKHDFLAMEIINEQIQLTFSAGETKTTVSPFILGGVSDGQWHVVDVHYYNKPIMNQAGLPQGPSDQKVVVVTVDNCDASVALRFGHMIGNYTCSAQGSQSGSKKSLDLTGPLLLGGIPKLPEDFPNLRIDNQHIDMASFIANNGTLPGCSAKRHFCNNNPCQNGGTCVNLWGSFSCDCPLGFGGSKLRRVEQHGGRLGPLALGADVSNASGQRHTAAHLRRPAAQPHSAAARGERVDGSAQREDSTLSRVEEVLGLYLASMEVDGKLRDSKLKTVSVVVWQGLMGKIQHGFRGCIQGLRVGGALSLSQARKVNVEPGCSRARPLQLQPLPLQQLLQRRLGLLLLHLPRRLPWQQLH</sequence>
<comment type="caution">
    <text evidence="1">The sequence shown here is derived from an EMBL/GenBank/DDBJ whole genome shotgun (WGS) entry which is preliminary data.</text>
</comment>
<dbReference type="EMBL" id="CM043789">
    <property type="protein sequence ID" value="KAI4827544.1"/>
    <property type="molecule type" value="Genomic_DNA"/>
</dbReference>
<organism evidence="1 2">
    <name type="scientific">Chaenocephalus aceratus</name>
    <name type="common">Blackfin icefish</name>
    <name type="synonym">Chaenichthys aceratus</name>
    <dbReference type="NCBI Taxonomy" id="36190"/>
    <lineage>
        <taxon>Eukaryota</taxon>
        <taxon>Metazoa</taxon>
        <taxon>Chordata</taxon>
        <taxon>Craniata</taxon>
        <taxon>Vertebrata</taxon>
        <taxon>Euteleostomi</taxon>
        <taxon>Actinopterygii</taxon>
        <taxon>Neopterygii</taxon>
        <taxon>Teleostei</taxon>
        <taxon>Neoteleostei</taxon>
        <taxon>Acanthomorphata</taxon>
        <taxon>Eupercaria</taxon>
        <taxon>Perciformes</taxon>
        <taxon>Notothenioidei</taxon>
        <taxon>Channichthyidae</taxon>
        <taxon>Chaenocephalus</taxon>
    </lineage>
</organism>
<evidence type="ECO:0000313" key="1">
    <source>
        <dbReference type="EMBL" id="KAI4827544.1"/>
    </source>
</evidence>
<evidence type="ECO:0000313" key="2">
    <source>
        <dbReference type="Proteomes" id="UP001057452"/>
    </source>
</evidence>